<keyword evidence="2" id="KW-1185">Reference proteome</keyword>
<evidence type="ECO:0000313" key="1">
    <source>
        <dbReference type="EMBL" id="KAG5617786.1"/>
    </source>
</evidence>
<dbReference type="EMBL" id="JACXVP010000003">
    <property type="protein sequence ID" value="KAG5617786.1"/>
    <property type="molecule type" value="Genomic_DNA"/>
</dbReference>
<sequence>MGSFGGYPSCARHGCKPLKIDEEYIIVSVLTGGGNVYLADLGKYQMP</sequence>
<dbReference type="OrthoDB" id="1260144at2759"/>
<evidence type="ECO:0000313" key="2">
    <source>
        <dbReference type="Proteomes" id="UP000824120"/>
    </source>
</evidence>
<gene>
    <name evidence="1" type="ORF">H5410_017610</name>
</gene>
<accession>A0A9J6A0H7</accession>
<dbReference type="Proteomes" id="UP000824120">
    <property type="component" value="Chromosome 3"/>
</dbReference>
<dbReference type="AlphaFoldDB" id="A0A9J6A0H7"/>
<protein>
    <submittedName>
        <fullName evidence="1">Uncharacterized protein</fullName>
    </submittedName>
</protein>
<comment type="caution">
    <text evidence="1">The sequence shown here is derived from an EMBL/GenBank/DDBJ whole genome shotgun (WGS) entry which is preliminary data.</text>
</comment>
<reference evidence="1 2" key="1">
    <citation type="submission" date="2020-09" db="EMBL/GenBank/DDBJ databases">
        <title>De no assembly of potato wild relative species, Solanum commersonii.</title>
        <authorList>
            <person name="Cho K."/>
        </authorList>
    </citation>
    <scope>NUCLEOTIDE SEQUENCE [LARGE SCALE GENOMIC DNA]</scope>
    <source>
        <strain evidence="1">LZ3.2</strain>
        <tissue evidence="1">Leaf</tissue>
    </source>
</reference>
<name>A0A9J6A0H7_SOLCO</name>
<proteinExistence type="predicted"/>
<organism evidence="1 2">
    <name type="scientific">Solanum commersonii</name>
    <name type="common">Commerson's wild potato</name>
    <name type="synonym">Commerson's nightshade</name>
    <dbReference type="NCBI Taxonomy" id="4109"/>
    <lineage>
        <taxon>Eukaryota</taxon>
        <taxon>Viridiplantae</taxon>
        <taxon>Streptophyta</taxon>
        <taxon>Embryophyta</taxon>
        <taxon>Tracheophyta</taxon>
        <taxon>Spermatophyta</taxon>
        <taxon>Magnoliopsida</taxon>
        <taxon>eudicotyledons</taxon>
        <taxon>Gunneridae</taxon>
        <taxon>Pentapetalae</taxon>
        <taxon>asterids</taxon>
        <taxon>lamiids</taxon>
        <taxon>Solanales</taxon>
        <taxon>Solanaceae</taxon>
        <taxon>Solanoideae</taxon>
        <taxon>Solaneae</taxon>
        <taxon>Solanum</taxon>
    </lineage>
</organism>